<dbReference type="Gene3D" id="3.30.830.10">
    <property type="entry name" value="Metalloenzyme, LuxS/M16 peptidase-like"/>
    <property type="match status" value="2"/>
</dbReference>
<feature type="domain" description="Peptidase M16 N-terminal" evidence="2">
    <location>
        <begin position="53"/>
        <end position="194"/>
    </location>
</feature>
<accession>A0A1L6MWR5</accession>
<dbReference type="InterPro" id="IPR011249">
    <property type="entry name" value="Metalloenz_LuxS/M16"/>
</dbReference>
<keyword evidence="5" id="KW-1185">Reference proteome</keyword>
<comment type="similarity">
    <text evidence="1">Belongs to the peptidase M16 family.</text>
</comment>
<dbReference type="KEGG" id="pabo:BCY86_04260"/>
<dbReference type="Pfam" id="PF05193">
    <property type="entry name" value="Peptidase_M16_C"/>
    <property type="match status" value="1"/>
</dbReference>
<sequence>MNNSSIQHQRVEQLNRNVKHEHACLFYEGSCAFGSEEIQRYRLGNGLALLLLTDRSAPTVSYSTWFRVGSRHEQPGKTGLAHFFEHLMFNETTSLKPGELDRKLEENGAESNAATWVDYTYYYESLPANRLSLAIRLESDRMQNLVLKEAQISSEKEVVSNERRFRVEDDIEGSISEFLYKHAFTKHAYGWPTIGWMEDIATYSPADCESFYRTYYAPNNATIVIVGDIRESNVLKKIQEAYGPIPPSYIPAENIFPEPPQLTAQLFSLKKPTATEKILMGYRGPALGDADHAALVMFNELLFGGRASRIHRLLVTQQALASEVRGWVSPFVHPGLYEIGVHVHPGHTIAEVQPILDAELDRIRNELVSEDELIRAKTHLELAILQSLETASGKAEQIGFYETTLSEPAGIFRRLEMYKRLTAAELRNAARRYLNESQRTVIHVYPEGTPKELS</sequence>
<dbReference type="GO" id="GO:0046872">
    <property type="term" value="F:metal ion binding"/>
    <property type="evidence" value="ECO:0007669"/>
    <property type="project" value="InterPro"/>
</dbReference>
<gene>
    <name evidence="4" type="ORF">BCY86_04260</name>
</gene>
<reference evidence="4 5" key="1">
    <citation type="submission" date="2016-08" db="EMBL/GenBank/DDBJ databases">
        <title>Identification and validation of antigenic proteins from Pajaroellobacter abortibovis using de-novo genome sequence assembly and reverse vaccinology.</title>
        <authorList>
            <person name="Welly B.T."/>
            <person name="Miller M.R."/>
            <person name="Stott J.L."/>
            <person name="Blanchard M.T."/>
            <person name="Islas-Trejo A.D."/>
            <person name="O'Rourke S.M."/>
            <person name="Young A.E."/>
            <person name="Medrano J.F."/>
            <person name="Van Eenennaam A.L."/>
        </authorList>
    </citation>
    <scope>NUCLEOTIDE SEQUENCE [LARGE SCALE GENOMIC DNA]</scope>
    <source>
        <strain evidence="4 5">BTF92-0548A/99-0131</strain>
    </source>
</reference>
<dbReference type="EMBL" id="CP016908">
    <property type="protein sequence ID" value="APR99982.1"/>
    <property type="molecule type" value="Genomic_DNA"/>
</dbReference>
<evidence type="ECO:0000259" key="2">
    <source>
        <dbReference type="Pfam" id="PF00675"/>
    </source>
</evidence>
<dbReference type="SUPFAM" id="SSF63411">
    <property type="entry name" value="LuxS/MPP-like metallohydrolase"/>
    <property type="match status" value="2"/>
</dbReference>
<evidence type="ECO:0000313" key="4">
    <source>
        <dbReference type="EMBL" id="APR99982.1"/>
    </source>
</evidence>
<proteinExistence type="inferred from homology"/>
<dbReference type="InterPro" id="IPR011765">
    <property type="entry name" value="Pept_M16_N"/>
</dbReference>
<evidence type="ECO:0000259" key="3">
    <source>
        <dbReference type="Pfam" id="PF05193"/>
    </source>
</evidence>
<name>A0A1L6MWR5_9BACT</name>
<organism evidence="4 5">
    <name type="scientific">Pajaroellobacter abortibovis</name>
    <dbReference type="NCBI Taxonomy" id="1882918"/>
    <lineage>
        <taxon>Bacteria</taxon>
        <taxon>Pseudomonadati</taxon>
        <taxon>Myxococcota</taxon>
        <taxon>Polyangia</taxon>
        <taxon>Polyangiales</taxon>
        <taxon>Polyangiaceae</taxon>
    </lineage>
</organism>
<dbReference type="RefSeq" id="WP_075276649.1">
    <property type="nucleotide sequence ID" value="NZ_CP016908.1"/>
</dbReference>
<evidence type="ECO:0008006" key="6">
    <source>
        <dbReference type="Google" id="ProtNLM"/>
    </source>
</evidence>
<dbReference type="STRING" id="1882918.BCY86_04260"/>
<dbReference type="InterPro" id="IPR007863">
    <property type="entry name" value="Peptidase_M16_C"/>
</dbReference>
<dbReference type="Proteomes" id="UP000185544">
    <property type="component" value="Chromosome"/>
</dbReference>
<dbReference type="InterPro" id="IPR050361">
    <property type="entry name" value="MPP/UQCRC_Complex"/>
</dbReference>
<feature type="domain" description="Peptidase M16 C-terminal" evidence="3">
    <location>
        <begin position="205"/>
        <end position="378"/>
    </location>
</feature>
<dbReference type="PANTHER" id="PTHR11851">
    <property type="entry name" value="METALLOPROTEASE"/>
    <property type="match status" value="1"/>
</dbReference>
<evidence type="ECO:0000256" key="1">
    <source>
        <dbReference type="ARBA" id="ARBA00007261"/>
    </source>
</evidence>
<dbReference type="OrthoDB" id="9811314at2"/>
<protein>
    <recommendedName>
        <fullName evidence="6">Peptidase M16</fullName>
    </recommendedName>
</protein>
<dbReference type="Pfam" id="PF00675">
    <property type="entry name" value="Peptidase_M16"/>
    <property type="match status" value="1"/>
</dbReference>
<dbReference type="AlphaFoldDB" id="A0A1L6MWR5"/>
<dbReference type="PANTHER" id="PTHR11851:SF49">
    <property type="entry name" value="MITOCHONDRIAL-PROCESSING PEPTIDASE SUBUNIT ALPHA"/>
    <property type="match status" value="1"/>
</dbReference>
<evidence type="ECO:0000313" key="5">
    <source>
        <dbReference type="Proteomes" id="UP000185544"/>
    </source>
</evidence>